<evidence type="ECO:0000313" key="2">
    <source>
        <dbReference type="EMBL" id="WFC97794.1"/>
    </source>
</evidence>
<feature type="chain" id="PRO_5042609393" evidence="1">
    <location>
        <begin position="21"/>
        <end position="164"/>
    </location>
</feature>
<dbReference type="AlphaFoldDB" id="A0AAJ5YWN8"/>
<dbReference type="EMBL" id="CP119943">
    <property type="protein sequence ID" value="WFC97794.1"/>
    <property type="molecule type" value="Genomic_DNA"/>
</dbReference>
<proteinExistence type="predicted"/>
<sequence length="164" mass="16415">MVKLSTPVALLAVAVAGVLGQDPAPTSAAAGAASSGVCSALFDPKASQLDCQYSSTTVPPYNLPSLVNYMIAAHTPGAVGQGVSEVANEMANSVVKYYPTVTASKSEIVYSFYQGIVNSINGDGKKGFSPVDEMKNPVSGAMSKYAVPAAAAAVAVVAGGAVLL</sequence>
<organism evidence="2 3">
    <name type="scientific">Malassezia yamatoensis</name>
    <dbReference type="NCBI Taxonomy" id="253288"/>
    <lineage>
        <taxon>Eukaryota</taxon>
        <taxon>Fungi</taxon>
        <taxon>Dikarya</taxon>
        <taxon>Basidiomycota</taxon>
        <taxon>Ustilaginomycotina</taxon>
        <taxon>Malasseziomycetes</taxon>
        <taxon>Malasseziales</taxon>
        <taxon>Malasseziaceae</taxon>
        <taxon>Malassezia</taxon>
    </lineage>
</organism>
<evidence type="ECO:0000256" key="1">
    <source>
        <dbReference type="SAM" id="SignalP"/>
    </source>
</evidence>
<protein>
    <submittedName>
        <fullName evidence="2">Uncharacterized protein</fullName>
    </submittedName>
</protein>
<evidence type="ECO:0000313" key="3">
    <source>
        <dbReference type="Proteomes" id="UP001219567"/>
    </source>
</evidence>
<feature type="signal peptide" evidence="1">
    <location>
        <begin position="1"/>
        <end position="20"/>
    </location>
</feature>
<dbReference type="Proteomes" id="UP001219567">
    <property type="component" value="Chromosome 1"/>
</dbReference>
<keyword evidence="1" id="KW-0732">Signal</keyword>
<keyword evidence="3" id="KW-1185">Reference proteome</keyword>
<name>A0AAJ5YWN8_9BASI</name>
<accession>A0AAJ5YWN8</accession>
<reference evidence="2 3" key="1">
    <citation type="submission" date="2023-03" db="EMBL/GenBank/DDBJ databases">
        <title>Mating type loci evolution in Malassezia.</title>
        <authorList>
            <person name="Coelho M.A."/>
        </authorList>
    </citation>
    <scope>NUCLEOTIDE SEQUENCE [LARGE SCALE GENOMIC DNA]</scope>
    <source>
        <strain evidence="2 3">CBS 9725</strain>
    </source>
</reference>
<gene>
    <name evidence="2" type="ORF">MYAM1_000514</name>
</gene>